<sequence>MQLSDAAAHKEEYLNILRSMTGPTRKAELEASAPSQAEPGRHALGAVAVLLLGAGRAALGLLRGLDVQASSKTMPKGWELEEHKVLRTYAVRGNEKQGTGRFQLYEDAKKRGYGGRSEGAQLRRRNAIRFFEKINEKFQDWGLEIRRQNKEHGPQGLARGWPPSVVFFAGDLRLRKMLLDCKKPPCPLPDTKLWIKVPGPLAEMDPTLEALQRAAGFLCSGEVAEVCNQEEKKALQSHQKDAALGKVAKGLQGDLQSAASGYREAMKGASSGTAYAPDSPILSQVVGPRPRPETHVQPATVSEPKELSLAELKDLPTKDLQAMLKQRGVTHNASDKDSLANWVHQHQHLPHVKVEAARSLQQLQQLPVAELRDMLQERGVEEGSATEKAELARWVWQHQHLPILHEMDPRRQRKTGGFGYGRRGREPEPEQKEEEKLQLEAEEVGKLEGESPKLLEGETSAPARRWPWVLAASAAAVVLLVGGIAANDLRQGEESLTFVWWCGVSIQRLISLNAADERSSWMIWAMISPRVCMLRLFKAKELWRWLEDNGAKGLENVELFARRDFSKSQVVVSIPSSLCLQADDGHDRPEVAAAAALLREKRLGSSKFQAYLESLPRSLQHPAVWPQMPWRQLLGPAALRRVRLARMRAAAGSAALLDAGLADSQEEARWALATVRSRAFPAGRGMMLCPLLDLLNHYTVSSGGPTCGFIRFGKTVGMVAEREVKTGEELCHLYALAPSSELLASYGFVPKGGAGGFEEALIEVPAHDFGGPLGEACRAALRRRNLGRGLGLGRPLLLRLFGNVGSSLLLPVARLLSLPTVEEIGRLETEILDNWQELPDLDLEQRACALAAAWLEVQRDRNAALARQQVPQAGIQRAAAELASAENVLIMAALALVLTRPRTADQPLGSPVIVIALVFHFNHRSASVAAAVAYVATILVVMWDSSAADLVSLENLYFKSHAGTGVCVATYWLCLLFWHDVKRLLCCHRGKRVFLDRCCIHQSDEDLKQQGIEHLDVFLQLSDKMLVVYSELYTKKLWTMYELATFLPKRGPNRLVVLPTFLIRCTIIAVPLVMLHCIWVQLLLYQSVEEQVSAVLPDSRILVALLDLPLLVTVTWAFRTWSKEERQMMENVRTFHYGDSHCLKETDRTMVYGNIARYMRDTKAVPRDASDEDALQAFNQLVKAEVPYAITRSLGGLGIPLRYLFVILMPVMTNILDYMAASPLLYPERLAMLVRATGLLDFALSALVSATFLVWLTKRHLDLTGWKQCCWILSCSIIHVVPVGIVFAIVESLQVYAYDGVVWAVCSLLFVLVAQLLLLVLVHCRWRGEKRVCDKRSLYAYRVRFALSAVVRESQQLEATAENVEEESPRSLNFDSVMSLRSTTTKATSYITETRM</sequence>
<evidence type="ECO:0000256" key="3">
    <source>
        <dbReference type="SAM" id="Phobius"/>
    </source>
</evidence>
<feature type="region of interest" description="Disordered" evidence="2">
    <location>
        <begin position="286"/>
        <end position="305"/>
    </location>
</feature>
<feature type="compositionally biased region" description="Basic and acidic residues" evidence="2">
    <location>
        <begin position="423"/>
        <end position="438"/>
    </location>
</feature>
<dbReference type="Gene3D" id="3.90.1410.10">
    <property type="entry name" value="set domain protein methyltransferase, domain 1"/>
    <property type="match status" value="1"/>
</dbReference>
<evidence type="ECO:0000313" key="5">
    <source>
        <dbReference type="EMBL" id="CAJ1397038.1"/>
    </source>
</evidence>
<evidence type="ECO:0000256" key="1">
    <source>
        <dbReference type="PROSITE-ProRule" id="PRU01389"/>
    </source>
</evidence>
<keyword evidence="3" id="KW-0812">Transmembrane</keyword>
<feature type="transmembrane region" description="Helical" evidence="3">
    <location>
        <begin position="1269"/>
        <end position="1290"/>
    </location>
</feature>
<evidence type="ECO:0000313" key="6">
    <source>
        <dbReference type="Proteomes" id="UP001178507"/>
    </source>
</evidence>
<feature type="transmembrane region" description="Helical" evidence="3">
    <location>
        <begin position="1201"/>
        <end position="1221"/>
    </location>
</feature>
<feature type="transmembrane region" description="Helical" evidence="3">
    <location>
        <begin position="1233"/>
        <end position="1257"/>
    </location>
</feature>
<keyword evidence="1" id="KW-0540">Nuclease</keyword>
<feature type="transmembrane region" description="Helical" evidence="3">
    <location>
        <begin position="963"/>
        <end position="981"/>
    </location>
</feature>
<comment type="similarity">
    <text evidence="1">Belongs to the ANKZF1/VMS1 family.</text>
</comment>
<keyword evidence="6" id="KW-1185">Reference proteome</keyword>
<dbReference type="InterPro" id="IPR050600">
    <property type="entry name" value="SETD3_SETD6_MTase"/>
</dbReference>
<name>A0AA36IZV8_9DINO</name>
<feature type="region of interest" description="Disordered" evidence="2">
    <location>
        <begin position="412"/>
        <end position="438"/>
    </location>
</feature>
<dbReference type="PANTHER" id="PTHR13271">
    <property type="entry name" value="UNCHARACTERIZED PUTATIVE METHYLTRANSFERASE"/>
    <property type="match status" value="1"/>
</dbReference>
<dbReference type="GO" id="GO:0005737">
    <property type="term" value="C:cytoplasm"/>
    <property type="evidence" value="ECO:0007669"/>
    <property type="project" value="UniProtKB-UniRule"/>
</dbReference>
<dbReference type="EMBL" id="CAUJNA010003251">
    <property type="protein sequence ID" value="CAJ1397038.1"/>
    <property type="molecule type" value="Genomic_DNA"/>
</dbReference>
<keyword evidence="3" id="KW-1133">Transmembrane helix</keyword>
<comment type="domain">
    <text evidence="1">The VLRF1 domain mediates binding to the 60S ribosomal subunit.</text>
</comment>
<dbReference type="GO" id="GO:0004519">
    <property type="term" value="F:endonuclease activity"/>
    <property type="evidence" value="ECO:0007669"/>
    <property type="project" value="UniProtKB-KW"/>
</dbReference>
<accession>A0AA36IZV8</accession>
<dbReference type="InterPro" id="IPR046341">
    <property type="entry name" value="SET_dom_sf"/>
</dbReference>
<dbReference type="CDD" id="cd10527">
    <property type="entry name" value="SET_LSMT"/>
    <property type="match status" value="1"/>
</dbReference>
<reference evidence="5" key="1">
    <citation type="submission" date="2023-08" db="EMBL/GenBank/DDBJ databases">
        <authorList>
            <person name="Chen Y."/>
            <person name="Shah S."/>
            <person name="Dougan E. K."/>
            <person name="Thang M."/>
            <person name="Chan C."/>
        </authorList>
    </citation>
    <scope>NUCLEOTIDE SEQUENCE</scope>
</reference>
<dbReference type="PANTHER" id="PTHR13271:SF151">
    <property type="entry name" value="SET DOMAIN-CONTAINING PROTEIN 4"/>
    <property type="match status" value="1"/>
</dbReference>
<dbReference type="Proteomes" id="UP001178507">
    <property type="component" value="Unassembled WGS sequence"/>
</dbReference>
<feature type="transmembrane region" description="Helical" evidence="3">
    <location>
        <begin position="1101"/>
        <end position="1118"/>
    </location>
</feature>
<proteinExistence type="inferred from homology"/>
<evidence type="ECO:0000256" key="2">
    <source>
        <dbReference type="SAM" id="MobiDB-lite"/>
    </source>
</evidence>
<feature type="transmembrane region" description="Helical" evidence="3">
    <location>
        <begin position="926"/>
        <end position="943"/>
    </location>
</feature>
<keyword evidence="3" id="KW-0472">Membrane</keyword>
<organism evidence="5 6">
    <name type="scientific">Effrenium voratum</name>
    <dbReference type="NCBI Taxonomy" id="2562239"/>
    <lineage>
        <taxon>Eukaryota</taxon>
        <taxon>Sar</taxon>
        <taxon>Alveolata</taxon>
        <taxon>Dinophyceae</taxon>
        <taxon>Suessiales</taxon>
        <taxon>Symbiodiniaceae</taxon>
        <taxon>Effrenium</taxon>
    </lineage>
</organism>
<keyword evidence="1" id="KW-0378">Hydrolase</keyword>
<evidence type="ECO:0000259" key="4">
    <source>
        <dbReference type="PROSITE" id="PS52044"/>
    </source>
</evidence>
<dbReference type="PROSITE" id="PS52044">
    <property type="entry name" value="VLRF1"/>
    <property type="match status" value="1"/>
</dbReference>
<feature type="transmembrane region" description="Helical" evidence="3">
    <location>
        <begin position="1055"/>
        <end position="1081"/>
    </location>
</feature>
<feature type="active site" evidence="1">
    <location>
        <position position="103"/>
    </location>
</feature>
<protein>
    <recommendedName>
        <fullName evidence="4">VLRF1 domain-containing protein</fullName>
    </recommendedName>
</protein>
<dbReference type="InterPro" id="IPR041175">
    <property type="entry name" value="VLRF1/Vms1"/>
</dbReference>
<dbReference type="SUPFAM" id="SSF82199">
    <property type="entry name" value="SET domain"/>
    <property type="match status" value="1"/>
</dbReference>
<dbReference type="GO" id="GO:0016279">
    <property type="term" value="F:protein-lysine N-methyltransferase activity"/>
    <property type="evidence" value="ECO:0007669"/>
    <property type="project" value="TreeGrafter"/>
</dbReference>
<keyword evidence="1" id="KW-0255">Endonuclease</keyword>
<keyword evidence="1" id="KW-0963">Cytoplasm</keyword>
<feature type="transmembrane region" description="Helical" evidence="3">
    <location>
        <begin position="1302"/>
        <end position="1322"/>
    </location>
</feature>
<gene>
    <name evidence="5" type="ORF">EVOR1521_LOCUS21138</name>
</gene>
<comment type="caution">
    <text evidence="5">The sequence shown here is derived from an EMBL/GenBank/DDBJ whole genome shotgun (WGS) entry which is preliminary data.</text>
</comment>
<dbReference type="GO" id="GO:0016787">
    <property type="term" value="F:hydrolase activity"/>
    <property type="evidence" value="ECO:0007669"/>
    <property type="project" value="UniProtKB-KW"/>
</dbReference>
<feature type="domain" description="VLRF1" evidence="4">
    <location>
        <begin position="43"/>
        <end position="221"/>
    </location>
</feature>
<dbReference type="Pfam" id="PF18826">
    <property type="entry name" value="bVLRF1"/>
    <property type="match status" value="1"/>
</dbReference>